<keyword evidence="1" id="KW-0472">Membrane</keyword>
<name>Q1N4S5_9GAMM</name>
<keyword evidence="1" id="KW-0812">Transmembrane</keyword>
<dbReference type="EMBL" id="AAQH01000002">
    <property type="protein sequence ID" value="EAT13353.1"/>
    <property type="molecule type" value="Genomic_DNA"/>
</dbReference>
<dbReference type="AlphaFoldDB" id="Q1N4S5"/>
<sequence>MGVWIIIVLGMLVIFGSVQWLRPSVKEKKQGQWRHQALMAGMKVSLQGLPAEPKESGIRDDVNGASYILYNPKPSKKDTCKFAVVKQQGWMQEGLPEGWSWYKEKPSVDLDAVSRVIGRLPESSVAIERTPDYSRVIWWENGQTYDPDHLKQTLEKLQAIS</sequence>
<proteinExistence type="predicted"/>
<dbReference type="RefSeq" id="WP_007017737.1">
    <property type="nucleotide sequence ID" value="NZ_CH724114.1"/>
</dbReference>
<keyword evidence="3" id="KW-1185">Reference proteome</keyword>
<evidence type="ECO:0000256" key="1">
    <source>
        <dbReference type="SAM" id="Phobius"/>
    </source>
</evidence>
<dbReference type="HOGENOM" id="CLU_1640497_0_0_6"/>
<evidence type="ECO:0000313" key="2">
    <source>
        <dbReference type="EMBL" id="EAT13353.1"/>
    </source>
</evidence>
<dbReference type="Proteomes" id="UP000004263">
    <property type="component" value="Unassembled WGS sequence"/>
</dbReference>
<dbReference type="STRING" id="207949.RED65_01295"/>
<evidence type="ECO:0000313" key="3">
    <source>
        <dbReference type="Proteomes" id="UP000004263"/>
    </source>
</evidence>
<comment type="caution">
    <text evidence="2">The sequence shown here is derived from an EMBL/GenBank/DDBJ whole genome shotgun (WGS) entry which is preliminary data.</text>
</comment>
<reference evidence="2 3" key="1">
    <citation type="submission" date="2006-03" db="EMBL/GenBank/DDBJ databases">
        <authorList>
            <person name="Pinhassi J."/>
            <person name="Pedros-Alio C."/>
            <person name="Ferriera S."/>
            <person name="Johnson J."/>
            <person name="Kravitz S."/>
            <person name="Halpern A."/>
            <person name="Remington K."/>
            <person name="Beeson K."/>
            <person name="Tran B."/>
            <person name="Rogers Y.-H."/>
            <person name="Friedman R."/>
            <person name="Venter J.C."/>
        </authorList>
    </citation>
    <scope>NUCLEOTIDE SEQUENCE [LARGE SCALE GENOMIC DNA]</scope>
    <source>
        <strain evidence="2 3">RED65</strain>
    </source>
</reference>
<accession>Q1N4S5</accession>
<keyword evidence="1" id="KW-1133">Transmembrane helix</keyword>
<protein>
    <submittedName>
        <fullName evidence="2">Uncharacterized protein</fullName>
    </submittedName>
</protein>
<organism evidence="2 3">
    <name type="scientific">Bermanella marisrubri</name>
    <dbReference type="NCBI Taxonomy" id="207949"/>
    <lineage>
        <taxon>Bacteria</taxon>
        <taxon>Pseudomonadati</taxon>
        <taxon>Pseudomonadota</taxon>
        <taxon>Gammaproteobacteria</taxon>
        <taxon>Oceanospirillales</taxon>
        <taxon>Oceanospirillaceae</taxon>
        <taxon>Bermanella</taxon>
    </lineage>
</organism>
<gene>
    <name evidence="2" type="ORF">RED65_01295</name>
</gene>
<dbReference type="OrthoDB" id="5735634at2"/>
<feature type="transmembrane region" description="Helical" evidence="1">
    <location>
        <begin position="6"/>
        <end position="25"/>
    </location>
</feature>